<feature type="compositionally biased region" description="Polar residues" evidence="1">
    <location>
        <begin position="64"/>
        <end position="83"/>
    </location>
</feature>
<feature type="region of interest" description="Disordered" evidence="1">
    <location>
        <begin position="1"/>
        <end position="20"/>
    </location>
</feature>
<organism evidence="2 3">
    <name type="scientific">Melipona bicolor</name>
    <dbReference type="NCBI Taxonomy" id="60889"/>
    <lineage>
        <taxon>Eukaryota</taxon>
        <taxon>Metazoa</taxon>
        <taxon>Ecdysozoa</taxon>
        <taxon>Arthropoda</taxon>
        <taxon>Hexapoda</taxon>
        <taxon>Insecta</taxon>
        <taxon>Pterygota</taxon>
        <taxon>Neoptera</taxon>
        <taxon>Endopterygota</taxon>
        <taxon>Hymenoptera</taxon>
        <taxon>Apocrita</taxon>
        <taxon>Aculeata</taxon>
        <taxon>Apoidea</taxon>
        <taxon>Anthophila</taxon>
        <taxon>Apidae</taxon>
        <taxon>Melipona</taxon>
    </lineage>
</organism>
<evidence type="ECO:0000313" key="2">
    <source>
        <dbReference type="EMBL" id="KAK1119948.1"/>
    </source>
</evidence>
<feature type="compositionally biased region" description="Basic and acidic residues" evidence="1">
    <location>
        <begin position="1"/>
        <end position="16"/>
    </location>
</feature>
<keyword evidence="3" id="KW-1185">Reference proteome</keyword>
<gene>
    <name evidence="2" type="ORF">K0M31_012677</name>
</gene>
<reference evidence="2" key="1">
    <citation type="submission" date="2021-10" db="EMBL/GenBank/DDBJ databases">
        <title>Melipona bicolor Genome sequencing and assembly.</title>
        <authorList>
            <person name="Araujo N.S."/>
            <person name="Arias M.C."/>
        </authorList>
    </citation>
    <scope>NUCLEOTIDE SEQUENCE</scope>
    <source>
        <strain evidence="2">USP_2M_L1-L4_2017</strain>
        <tissue evidence="2">Whole body</tissue>
    </source>
</reference>
<accession>A0AA40FIZ8</accession>
<comment type="caution">
    <text evidence="2">The sequence shown here is derived from an EMBL/GenBank/DDBJ whole genome shotgun (WGS) entry which is preliminary data.</text>
</comment>
<evidence type="ECO:0000313" key="3">
    <source>
        <dbReference type="Proteomes" id="UP001177670"/>
    </source>
</evidence>
<sequence length="83" mass="9626">MSSQREEERPRDLVNKERKRRGRFLVGIYRDRAENGGQGWPVVVPADDEIQFSHAPRGERKNQLTDTSSRPSQLNSTAGKRYR</sequence>
<proteinExistence type="predicted"/>
<protein>
    <submittedName>
        <fullName evidence="2">Uncharacterized protein</fullName>
    </submittedName>
</protein>
<feature type="region of interest" description="Disordered" evidence="1">
    <location>
        <begin position="34"/>
        <end position="83"/>
    </location>
</feature>
<dbReference type="EMBL" id="JAHYIQ010000033">
    <property type="protein sequence ID" value="KAK1119948.1"/>
    <property type="molecule type" value="Genomic_DNA"/>
</dbReference>
<name>A0AA40FIZ8_9HYME</name>
<evidence type="ECO:0000256" key="1">
    <source>
        <dbReference type="SAM" id="MobiDB-lite"/>
    </source>
</evidence>
<dbReference type="AlphaFoldDB" id="A0AA40FIZ8"/>
<dbReference type="Proteomes" id="UP001177670">
    <property type="component" value="Unassembled WGS sequence"/>
</dbReference>